<dbReference type="RefSeq" id="WP_251606673.1">
    <property type="nucleotide sequence ID" value="NZ_JAMQJY010000001.1"/>
</dbReference>
<dbReference type="Pfam" id="PF02625">
    <property type="entry name" value="XdhC_CoxI"/>
    <property type="match status" value="1"/>
</dbReference>
<dbReference type="InterPro" id="IPR027051">
    <property type="entry name" value="XdhC_Rossmann_dom"/>
</dbReference>
<dbReference type="Proteomes" id="UP001203665">
    <property type="component" value="Unassembled WGS sequence"/>
</dbReference>
<dbReference type="InterPro" id="IPR052698">
    <property type="entry name" value="MoCofactor_Util/Proc"/>
</dbReference>
<feature type="domain" description="XdhC Rossmann" evidence="2">
    <location>
        <begin position="190"/>
        <end position="324"/>
    </location>
</feature>
<evidence type="ECO:0000259" key="1">
    <source>
        <dbReference type="Pfam" id="PF02625"/>
    </source>
</evidence>
<gene>
    <name evidence="3" type="ORF">NDM98_09300</name>
</gene>
<name>A0ABT0XIG5_9BACI</name>
<protein>
    <submittedName>
        <fullName evidence="3">XdhC/CoxI family protein</fullName>
    </submittedName>
</protein>
<organism evidence="3 4">
    <name type="scientific">Alkalicoccobacillus plakortidis</name>
    <dbReference type="NCBI Taxonomy" id="444060"/>
    <lineage>
        <taxon>Bacteria</taxon>
        <taxon>Bacillati</taxon>
        <taxon>Bacillota</taxon>
        <taxon>Bacilli</taxon>
        <taxon>Bacillales</taxon>
        <taxon>Bacillaceae</taxon>
        <taxon>Alkalicoccobacillus</taxon>
    </lineage>
</organism>
<dbReference type="Pfam" id="PF13478">
    <property type="entry name" value="XdhC_C"/>
    <property type="match status" value="1"/>
</dbReference>
<proteinExistence type="predicted"/>
<reference evidence="3" key="1">
    <citation type="submission" date="2022-06" db="EMBL/GenBank/DDBJ databases">
        <title>Alkalicoccobacillus porphyridii sp. nov., isolated from a marine red alga, Porphyridium purpureum and reclassification of Shouchella plakortidis and Shouchella gibsonii as Alkalicoccobacillus plakortidis comb. nov. and Alkalicoccobacillus gibsonii comb. nov.</title>
        <authorList>
            <person name="Kim K.H."/>
            <person name="Lee J.K."/>
            <person name="Han D.M."/>
            <person name="Baek J.H."/>
            <person name="Jeon C.O."/>
        </authorList>
    </citation>
    <scope>NUCLEOTIDE SEQUENCE</scope>
    <source>
        <strain evidence="3">DSM 19153</strain>
    </source>
</reference>
<sequence>MDDLYAILETLDKIKLPATLATIVQVEGSAYKKESACMLIQQDGEQMGVLSAGCLEQDLIERVKNGETNKKVTYDMSGEDDLSFGAGAGCNGVIHVLMEELNDRYLEHLKHLSQLLKSGRSVLLAKQISQATYLFVPDRGEPFGTWTTYSKRELEQIKTKFADQDQKSGTNYLRRNDAVYVHLLKPKPRLIVFGAGTDAIPLVSMAAGVGFEVYVSDWRSDHCTVARFPKAAQLIHGFPHEAVDSLSIQSNDFVVIMTHHFTHDQQLLQLLRGRDLRYLGVLGSTRRTARLVGEEEVPADLTSPAGLPIRAQGVDEIAVSIVAQAYPSASVPCNKKSRGSCCMKIVGVMLAAWIKQSYGAKQIAFTHWPIKHGWICVKRSTSIRFGPCCDHHQ</sequence>
<accession>A0ABT0XIG5</accession>
<keyword evidence="4" id="KW-1185">Reference proteome</keyword>
<comment type="caution">
    <text evidence="3">The sequence shown here is derived from an EMBL/GenBank/DDBJ whole genome shotgun (WGS) entry which is preliminary data.</text>
</comment>
<dbReference type="PANTHER" id="PTHR30388">
    <property type="entry name" value="ALDEHYDE OXIDOREDUCTASE MOLYBDENUM COFACTOR ASSEMBLY PROTEIN"/>
    <property type="match status" value="1"/>
</dbReference>
<evidence type="ECO:0000313" key="4">
    <source>
        <dbReference type="Proteomes" id="UP001203665"/>
    </source>
</evidence>
<evidence type="ECO:0000259" key="2">
    <source>
        <dbReference type="Pfam" id="PF13478"/>
    </source>
</evidence>
<evidence type="ECO:0000313" key="3">
    <source>
        <dbReference type="EMBL" id="MCM2675669.1"/>
    </source>
</evidence>
<dbReference type="PANTHER" id="PTHR30388:SF6">
    <property type="entry name" value="XANTHINE DEHYDROGENASE SUBUNIT A-RELATED"/>
    <property type="match status" value="1"/>
</dbReference>
<dbReference type="Gene3D" id="3.40.50.720">
    <property type="entry name" value="NAD(P)-binding Rossmann-like Domain"/>
    <property type="match status" value="1"/>
</dbReference>
<dbReference type="SUPFAM" id="SSF51984">
    <property type="entry name" value="MurCD N-terminal domain"/>
    <property type="match status" value="1"/>
</dbReference>
<dbReference type="EMBL" id="JAMQJY010000001">
    <property type="protein sequence ID" value="MCM2675669.1"/>
    <property type="molecule type" value="Genomic_DNA"/>
</dbReference>
<feature type="domain" description="XdhC- CoxI" evidence="1">
    <location>
        <begin position="17"/>
        <end position="65"/>
    </location>
</feature>
<dbReference type="InterPro" id="IPR003777">
    <property type="entry name" value="XdhC_CoxI"/>
</dbReference>